<dbReference type="eggNOG" id="COG0515">
    <property type="taxonomic scope" value="Bacteria"/>
</dbReference>
<evidence type="ECO:0000313" key="1">
    <source>
        <dbReference type="EMBL" id="EEO28024.1"/>
    </source>
</evidence>
<dbReference type="EMBL" id="ACDP02000007">
    <property type="protein sequence ID" value="EEO28024.1"/>
    <property type="molecule type" value="Genomic_DNA"/>
</dbReference>
<proteinExistence type="predicted"/>
<evidence type="ECO:0008006" key="3">
    <source>
        <dbReference type="Google" id="ProtNLM"/>
    </source>
</evidence>
<protein>
    <recommendedName>
        <fullName evidence="3">PhoP regulatory network protein YrbL</fullName>
    </recommendedName>
</protein>
<reference evidence="1" key="1">
    <citation type="submission" date="2011-10" db="EMBL/GenBank/DDBJ databases">
        <title>The Genome Sequence of Oxalobacter formigenes HOxBLS.</title>
        <authorList>
            <consortium name="The Broad Institute Genome Sequencing Platform"/>
            <person name="Earl A."/>
            <person name="Ward D."/>
            <person name="Feldgarden M."/>
            <person name="Gevers D."/>
            <person name="Allison M.J."/>
            <person name="Humphrey S."/>
            <person name="Young S.K."/>
            <person name="Zeng Q."/>
            <person name="Gargeya S."/>
            <person name="Fitzgerald M."/>
            <person name="Haas B."/>
            <person name="Abouelleil A."/>
            <person name="Alvarado L."/>
            <person name="Arachchi H.M."/>
            <person name="Berlin A."/>
            <person name="Brown A."/>
            <person name="Chapman S.B."/>
            <person name="Chen Z."/>
            <person name="Dunbar C."/>
            <person name="Freedman E."/>
            <person name="Gearin G."/>
            <person name="Goldberg J."/>
            <person name="Griggs A."/>
            <person name="Gujja S."/>
            <person name="Heiman D."/>
            <person name="Howarth C."/>
            <person name="Larson L."/>
            <person name="Lui A."/>
            <person name="MacDonald P.J.P."/>
            <person name="Montmayeur A."/>
            <person name="Murphy C."/>
            <person name="Neiman D."/>
            <person name="Pearson M."/>
            <person name="Priest M."/>
            <person name="Roberts A."/>
            <person name="Saif S."/>
            <person name="Shea T."/>
            <person name="Shenoy N."/>
            <person name="Sisk P."/>
            <person name="Stolte C."/>
            <person name="Sykes S."/>
            <person name="Wortman J."/>
            <person name="Nusbaum C."/>
            <person name="Birren B."/>
        </authorList>
    </citation>
    <scope>NUCLEOTIDE SEQUENCE [LARGE SCALE GENOMIC DNA]</scope>
    <source>
        <strain evidence="1">HOxBLS</strain>
    </source>
</reference>
<dbReference type="HOGENOM" id="CLU_076352_3_0_4"/>
<organism evidence="1 2">
    <name type="scientific">Oxalobacter paraformigenes</name>
    <dbReference type="NCBI Taxonomy" id="556268"/>
    <lineage>
        <taxon>Bacteria</taxon>
        <taxon>Pseudomonadati</taxon>
        <taxon>Pseudomonadota</taxon>
        <taxon>Betaproteobacteria</taxon>
        <taxon>Burkholderiales</taxon>
        <taxon>Oxalobacteraceae</taxon>
        <taxon>Oxalobacter</taxon>
    </lineage>
</organism>
<dbReference type="AlphaFoldDB" id="C3X488"/>
<dbReference type="Proteomes" id="UP000003973">
    <property type="component" value="Unassembled WGS sequence"/>
</dbReference>
<dbReference type="SUPFAM" id="SSF56112">
    <property type="entry name" value="Protein kinase-like (PK-like)"/>
    <property type="match status" value="1"/>
</dbReference>
<comment type="caution">
    <text evidence="1">The sequence shown here is derived from an EMBL/GenBank/DDBJ whole genome shotgun (WGS) entry which is preliminary data.</text>
</comment>
<dbReference type="InterPro" id="IPR019647">
    <property type="entry name" value="PhoP_reg_network_YrbL"/>
</dbReference>
<evidence type="ECO:0000313" key="2">
    <source>
        <dbReference type="Proteomes" id="UP000003973"/>
    </source>
</evidence>
<keyword evidence="2" id="KW-1185">Reference proteome</keyword>
<dbReference type="RefSeq" id="WP_005877432.1">
    <property type="nucleotide sequence ID" value="NZ_CABMNL010000001.1"/>
</dbReference>
<accession>C3X488</accession>
<sequence>MTDYTSWRVIGEGTERTCYQNPVDQTRCVKIIRKSRVKQTLREISYFRYLIGRGVPFDHLPKFYGEIKGGGFIGIEQELVHDLLPDKRGTSPIQASPTIRQYMAVPRSKEEIRAFWKAVNELKAYLLRYNILAGGIDENNVVVQQTPSGIKLVVIDGVYDTEWIPVSKYFKFLGRRKMERRWKRFLYWLKIDFPQVNLVDPLAESQA</sequence>
<name>C3X488_9BURK</name>
<dbReference type="InterPro" id="IPR011009">
    <property type="entry name" value="Kinase-like_dom_sf"/>
</dbReference>
<gene>
    <name evidence="1" type="ORF">OFAG_01177</name>
</gene>
<dbReference type="Pfam" id="PF10707">
    <property type="entry name" value="YrbL-PhoP_reg"/>
    <property type="match status" value="1"/>
</dbReference>